<feature type="non-terminal residue" evidence="2">
    <location>
        <position position="185"/>
    </location>
</feature>
<sequence length="185" mass="17379">EVCATPGTVPPPQTPFVVAPVVRCRKRRAGRGGPAPGGGAIAHGGQLADGPLHRHPGFGGPGRGGDRVPGRAPTAGPGQVRGVAGAVGRLPAGDALGRVAVGAAVGRGGGLPRAHPPGAPLAAQRAGKGQYPQNGPPGAHLGADARPGGGAGGSQRAAPGVARVAAHPVGGRGGRAAAGTGVVGV</sequence>
<proteinExistence type="predicted"/>
<reference evidence="2" key="1">
    <citation type="submission" date="2020-02" db="EMBL/GenBank/DDBJ databases">
        <authorList>
            <person name="Meier V. D."/>
        </authorList>
    </citation>
    <scope>NUCLEOTIDE SEQUENCE</scope>
    <source>
        <strain evidence="2">AVDCRST_MAG56</strain>
    </source>
</reference>
<evidence type="ECO:0000313" key="2">
    <source>
        <dbReference type="EMBL" id="CAA9294074.1"/>
    </source>
</evidence>
<accession>A0A6J4K2L9</accession>
<evidence type="ECO:0000256" key="1">
    <source>
        <dbReference type="SAM" id="MobiDB-lite"/>
    </source>
</evidence>
<gene>
    <name evidence="2" type="ORF">AVDCRST_MAG56-5803</name>
</gene>
<feature type="region of interest" description="Disordered" evidence="1">
    <location>
        <begin position="53"/>
        <end position="82"/>
    </location>
</feature>
<feature type="non-terminal residue" evidence="2">
    <location>
        <position position="1"/>
    </location>
</feature>
<protein>
    <submittedName>
        <fullName evidence="2">Uncharacterized protein</fullName>
    </submittedName>
</protein>
<dbReference type="EMBL" id="CADCTQ010000405">
    <property type="protein sequence ID" value="CAA9294074.1"/>
    <property type="molecule type" value="Genomic_DNA"/>
</dbReference>
<feature type="region of interest" description="Disordered" evidence="1">
    <location>
        <begin position="110"/>
        <end position="161"/>
    </location>
</feature>
<organism evidence="2">
    <name type="scientific">uncultured Cytophagales bacterium</name>
    <dbReference type="NCBI Taxonomy" id="158755"/>
    <lineage>
        <taxon>Bacteria</taxon>
        <taxon>Pseudomonadati</taxon>
        <taxon>Bacteroidota</taxon>
        <taxon>Sphingobacteriia</taxon>
        <taxon>Sphingobacteriales</taxon>
        <taxon>environmental samples</taxon>
    </lineage>
</organism>
<name>A0A6J4K2L9_9SPHI</name>
<dbReference type="AlphaFoldDB" id="A0A6J4K2L9"/>